<dbReference type="EMBL" id="CP046455">
    <property type="protein sequence ID" value="QGU07933.1"/>
    <property type="molecule type" value="Genomic_DNA"/>
</dbReference>
<dbReference type="Pfam" id="PF02446">
    <property type="entry name" value="Glyco_hydro_77"/>
    <property type="match status" value="1"/>
</dbReference>
<comment type="catalytic activity">
    <reaction evidence="1 10">
        <text>Transfers a segment of a (1-&gt;4)-alpha-D-glucan to a new position in an acceptor, which may be glucose or a (1-&gt;4)-alpha-D-glucan.</text>
        <dbReference type="EC" id="2.4.1.25"/>
    </reaction>
</comment>
<dbReference type="SUPFAM" id="SSF51445">
    <property type="entry name" value="(Trans)glycosidases"/>
    <property type="match status" value="1"/>
</dbReference>
<dbReference type="NCBIfam" id="TIGR00217">
    <property type="entry name" value="malQ"/>
    <property type="match status" value="1"/>
</dbReference>
<evidence type="ECO:0000256" key="10">
    <source>
        <dbReference type="RuleBase" id="RU361207"/>
    </source>
</evidence>
<protein>
    <recommendedName>
        <fullName evidence="4 10">4-alpha-glucanotransferase</fullName>
        <ecNumber evidence="3 10">2.4.1.25</ecNumber>
    </recommendedName>
    <alternativeName>
        <fullName evidence="8 10">Amylomaltase</fullName>
    </alternativeName>
    <alternativeName>
        <fullName evidence="9 10">Disproportionating enzyme</fullName>
    </alternativeName>
</protein>
<dbReference type="Gene3D" id="3.20.20.80">
    <property type="entry name" value="Glycosidases"/>
    <property type="match status" value="1"/>
</dbReference>
<evidence type="ECO:0000256" key="4">
    <source>
        <dbReference type="ARBA" id="ARBA00020295"/>
    </source>
</evidence>
<dbReference type="GO" id="GO:0004134">
    <property type="term" value="F:4-alpha-glucanotransferase activity"/>
    <property type="evidence" value="ECO:0007669"/>
    <property type="project" value="UniProtKB-EC"/>
</dbReference>
<evidence type="ECO:0000256" key="6">
    <source>
        <dbReference type="ARBA" id="ARBA00022679"/>
    </source>
</evidence>
<evidence type="ECO:0000256" key="5">
    <source>
        <dbReference type="ARBA" id="ARBA00022676"/>
    </source>
</evidence>
<keyword evidence="13" id="KW-1185">Reference proteome</keyword>
<evidence type="ECO:0000259" key="11">
    <source>
        <dbReference type="Pfam" id="PF21226"/>
    </source>
</evidence>
<dbReference type="InterPro" id="IPR048458">
    <property type="entry name" value="MalQ_N"/>
</dbReference>
<keyword evidence="7 10" id="KW-0119">Carbohydrate metabolism</keyword>
<evidence type="ECO:0000313" key="13">
    <source>
        <dbReference type="Proteomes" id="UP000424462"/>
    </source>
</evidence>
<proteinExistence type="inferred from homology"/>
<evidence type="ECO:0000313" key="12">
    <source>
        <dbReference type="EMBL" id="QGU07933.1"/>
    </source>
</evidence>
<dbReference type="PANTHER" id="PTHR32438">
    <property type="entry name" value="4-ALPHA-GLUCANOTRANSFERASE DPE1, CHLOROPLASTIC/AMYLOPLASTIC"/>
    <property type="match status" value="1"/>
</dbReference>
<comment type="similarity">
    <text evidence="2 10">Belongs to the disproportionating enzyme family.</text>
</comment>
<evidence type="ECO:0000256" key="8">
    <source>
        <dbReference type="ARBA" id="ARBA00031423"/>
    </source>
</evidence>
<evidence type="ECO:0000256" key="2">
    <source>
        <dbReference type="ARBA" id="ARBA00005684"/>
    </source>
</evidence>
<accession>A0A6B8VUS8</accession>
<dbReference type="KEGG" id="cok:COCCU_10070"/>
<dbReference type="InterPro" id="IPR003385">
    <property type="entry name" value="Glyco_hydro_77"/>
</dbReference>
<organism evidence="12 13">
    <name type="scientific">Corynebacterium occultum</name>
    <dbReference type="NCBI Taxonomy" id="2675219"/>
    <lineage>
        <taxon>Bacteria</taxon>
        <taxon>Bacillati</taxon>
        <taxon>Actinomycetota</taxon>
        <taxon>Actinomycetes</taxon>
        <taxon>Mycobacteriales</taxon>
        <taxon>Corynebacteriaceae</taxon>
        <taxon>Corynebacterium</taxon>
    </lineage>
</organism>
<dbReference type="PANTHER" id="PTHR32438:SF5">
    <property type="entry name" value="4-ALPHA-GLUCANOTRANSFERASE DPE1, CHLOROPLASTIC_AMYLOPLASTIC"/>
    <property type="match status" value="1"/>
</dbReference>
<dbReference type="Proteomes" id="UP000424462">
    <property type="component" value="Chromosome"/>
</dbReference>
<evidence type="ECO:0000256" key="1">
    <source>
        <dbReference type="ARBA" id="ARBA00000439"/>
    </source>
</evidence>
<keyword evidence="6 10" id="KW-0808">Transferase</keyword>
<dbReference type="Pfam" id="PF21226">
    <property type="entry name" value="MalQ_N"/>
    <property type="match status" value="1"/>
</dbReference>
<keyword evidence="5 10" id="KW-0328">Glycosyltransferase</keyword>
<feature type="domain" description="MalQ N-terminal beta-sandwich" evidence="11">
    <location>
        <begin position="80"/>
        <end position="170"/>
    </location>
</feature>
<evidence type="ECO:0000256" key="3">
    <source>
        <dbReference type="ARBA" id="ARBA00012560"/>
    </source>
</evidence>
<evidence type="ECO:0000256" key="7">
    <source>
        <dbReference type="ARBA" id="ARBA00023277"/>
    </source>
</evidence>
<dbReference type="EC" id="2.4.1.25" evidence="3 10"/>
<sequence length="723" mass="79869">MAESPLVTYHDALRELATVHGVATEYWASSGEQVIVSEDTLLKILRALGVELGEADTPVDEAMLRAALKHREELAATRPLPACVVAVAGEQKSFSVHVHDGAPAEVRIILEDGEILSPTQVENWTPPREVDGVVWGEASFQLPAELPLGWHRIQLESEGVDTECGLIITPARLSTTDRYLASPATGVMAQIYSVRSRDSWGMGDFHDLGSLAEIVAEKAEADFLLINPMHAAEPFPPAEDSPYLPTTRRFINPIYLRIEDVPELVMLDKALRAEVEELARGFRELNSSAEIIERNPVYEAKLQVLRELYALPRTRERAEAYLAFKKREGQGLVDFARWCAQQEINVQEFSAHQITPEVDELADFYMWLQFLCDEQLAAAQRRAIEAGMSIGVMADLAVGVHPGGADANNLVEVLAPDASVGAPPDPYNQQGQDWSQPPWHPEKLAEAGYLPWRNLLRTVLRHSGGIRVDHILGLFRLFWMPRMQPPSTGTYVTYDHEALVGILALEAERAGAVVVGEDMGTFEPWVQDVLAERGIMGTSILWFEHSPSIGGPRQQGEYRPLALSSVNTHDLPPSAGYLEGEHIELRERLGVLTTDAADEDAEDLTWQNEILDRIADNGGFRGTELEGRSFKGAQRDERGKTRDLLVGLHRHIAGTPSALTCTSLVDLVGDRRTQNQPGTTKDLYPNWCVPLCDGEGTAVLLEDLAEAELFAPVAEASKRPRKN</sequence>
<evidence type="ECO:0000256" key="9">
    <source>
        <dbReference type="ARBA" id="ARBA00031501"/>
    </source>
</evidence>
<gene>
    <name evidence="12" type="primary">malQ</name>
    <name evidence="12" type="ORF">COCCU_10070</name>
</gene>
<dbReference type="GO" id="GO:0005975">
    <property type="term" value="P:carbohydrate metabolic process"/>
    <property type="evidence" value="ECO:0007669"/>
    <property type="project" value="InterPro"/>
</dbReference>
<dbReference type="InterPro" id="IPR017853">
    <property type="entry name" value="GH"/>
</dbReference>
<name>A0A6B8VUS8_9CORY</name>
<reference evidence="12 13" key="1">
    <citation type="submission" date="2019-11" db="EMBL/GenBank/DDBJ databases">
        <title>Complete genome sequence of Corynebacterium kalinowskii 1959, a novel Corynebacterium species isolated from soil of a small paddock in Vilsendorf, Germany.</title>
        <authorList>
            <person name="Schaffert L."/>
            <person name="Ruwe M."/>
            <person name="Milse J."/>
            <person name="Hanuschka K."/>
            <person name="Ortseifen V."/>
            <person name="Droste J."/>
            <person name="Brandt D."/>
            <person name="Schlueter L."/>
            <person name="Kutter Y."/>
            <person name="Vinke S."/>
            <person name="Viehoefer P."/>
            <person name="Jacob L."/>
            <person name="Luebke N.-C."/>
            <person name="Schulte-Berndt E."/>
            <person name="Hain C."/>
            <person name="Linder M."/>
            <person name="Schmidt P."/>
            <person name="Wollenschlaeger L."/>
            <person name="Luttermann T."/>
            <person name="Thieme E."/>
            <person name="Hassa J."/>
            <person name="Haak M."/>
            <person name="Wittchen M."/>
            <person name="Mentz A."/>
            <person name="Persicke M."/>
            <person name="Busche T."/>
            <person name="Ruckert C."/>
        </authorList>
    </citation>
    <scope>NUCLEOTIDE SEQUENCE [LARGE SCALE GENOMIC DNA]</scope>
    <source>
        <strain evidence="12 13">2039</strain>
    </source>
</reference>
<dbReference type="AlphaFoldDB" id="A0A6B8VUS8"/>